<accession>A0A6I3QBD7</accession>
<evidence type="ECO:0000256" key="1">
    <source>
        <dbReference type="SAM" id="SignalP"/>
    </source>
</evidence>
<dbReference type="EMBL" id="WMZR01000010">
    <property type="protein sequence ID" value="MTS51695.1"/>
    <property type="molecule type" value="Genomic_DNA"/>
</dbReference>
<dbReference type="Proteomes" id="UP000449193">
    <property type="component" value="Unassembled WGS sequence"/>
</dbReference>
<sequence length="436" mass="46509">MRKNVLKRAAAVVLTGAMLLVSLAGCGGTPSSASASTVGSSSATSATDSGAPAPTKQFVIGVAEAQANDEVTTRRAYFENFIAPTYNVKFIFSEVLKDDAAVKTFIENCIDSGVDAIIDFKSNSAQMARLCEENDVVYTVQGIPDMAPELMEGDFPLFTGWSGADNAQVGNLFRDWLEANASEDGSEGFLVSTSLAAQGNVQHVEVSRAILEGLQEKYELTYEKTIDELVASSETTNVANDKNILITLYPGSPNKETWLPGISSLLQSGKYAMFLSSGQTYNQSATAVNEVEQAFGIDIKVASIAAFSTTLTTAFNTQDPNGNPSVDMVTVKPSSALNACLFATTYNALNGAIDTACRDADGNAANYRFQMISITSPEELAMTEGWDDRDTGTWIAGKEFVDSMLVTNNPDITPEDINKIMASLNVESISAMMEKA</sequence>
<dbReference type="AlphaFoldDB" id="A0A6I3QBD7"/>
<evidence type="ECO:0000313" key="2">
    <source>
        <dbReference type="EMBL" id="MTS51695.1"/>
    </source>
</evidence>
<reference evidence="2 3" key="1">
    <citation type="journal article" date="2019" name="Nat. Med.">
        <title>A library of human gut bacterial isolates paired with longitudinal multiomics data enables mechanistic microbiome research.</title>
        <authorList>
            <person name="Poyet M."/>
            <person name="Groussin M."/>
            <person name="Gibbons S.M."/>
            <person name="Avila-Pacheco J."/>
            <person name="Jiang X."/>
            <person name="Kearney S.M."/>
            <person name="Perrotta A.R."/>
            <person name="Berdy B."/>
            <person name="Zhao S."/>
            <person name="Lieberman T.D."/>
            <person name="Swanson P.K."/>
            <person name="Smith M."/>
            <person name="Roesemann S."/>
            <person name="Alexander J.E."/>
            <person name="Rich S.A."/>
            <person name="Livny J."/>
            <person name="Vlamakis H."/>
            <person name="Clish C."/>
            <person name="Bullock K."/>
            <person name="Deik A."/>
            <person name="Scott J."/>
            <person name="Pierce K.A."/>
            <person name="Xavier R.J."/>
            <person name="Alm E.J."/>
        </authorList>
    </citation>
    <scope>NUCLEOTIDE SEQUENCE [LARGE SCALE GENOMIC DNA]</scope>
    <source>
        <strain evidence="2 3">BIOML-A7</strain>
    </source>
</reference>
<dbReference type="PROSITE" id="PS51257">
    <property type="entry name" value="PROKAR_LIPOPROTEIN"/>
    <property type="match status" value="1"/>
</dbReference>
<keyword evidence="1" id="KW-0732">Signal</keyword>
<organism evidence="2 3">
    <name type="scientific">Ruthenibacterium lactatiformans</name>
    <dbReference type="NCBI Taxonomy" id="1550024"/>
    <lineage>
        <taxon>Bacteria</taxon>
        <taxon>Bacillati</taxon>
        <taxon>Bacillota</taxon>
        <taxon>Clostridia</taxon>
        <taxon>Eubacteriales</taxon>
        <taxon>Oscillospiraceae</taxon>
        <taxon>Ruthenibacterium</taxon>
    </lineage>
</organism>
<gene>
    <name evidence="2" type="ORF">GMD52_09100</name>
</gene>
<comment type="caution">
    <text evidence="2">The sequence shown here is derived from an EMBL/GenBank/DDBJ whole genome shotgun (WGS) entry which is preliminary data.</text>
</comment>
<protein>
    <submittedName>
        <fullName evidence="2">S-layer protein</fullName>
    </submittedName>
</protein>
<feature type="signal peptide" evidence="1">
    <location>
        <begin position="1"/>
        <end position="24"/>
    </location>
</feature>
<evidence type="ECO:0000313" key="3">
    <source>
        <dbReference type="Proteomes" id="UP000449193"/>
    </source>
</evidence>
<name>A0A6I3QBD7_9FIRM</name>
<proteinExistence type="predicted"/>
<dbReference type="RefSeq" id="WP_155201267.1">
    <property type="nucleotide sequence ID" value="NZ_WMZL01000008.1"/>
</dbReference>
<feature type="chain" id="PRO_5038472380" evidence="1">
    <location>
        <begin position="25"/>
        <end position="436"/>
    </location>
</feature>